<keyword evidence="2" id="KW-1185">Reference proteome</keyword>
<sequence length="292" mass="32144">MSRRRNHTLPGKSCFDDIYDQPDPRAYFRRLAPLEYQIPHHAQPVFRHVHTARAAIPGHHGPVAILDLCCSYGINAALLNHHLTLRELYEHYTSPDAQACSRDELIERDKEFYASRRRADPIRVIGLDAAANPVRYALDVGLLDDGFTEDLESAPPSEPLRRAMAGTGLITVTGGVGYISARTFQALLESAQLPVWVAAFVLRTVSYAPVANCLAGHGLVTEQDTERTYPQRLFTDPTEQRNAIEVLTAAGADPTGKEAEGRYHTALFLSRPDGRQPGLDILAAEAVAQLNG</sequence>
<comment type="caution">
    <text evidence="1">The sequence shown here is derived from an EMBL/GenBank/DDBJ whole genome shotgun (WGS) entry which is preliminary data.</text>
</comment>
<dbReference type="RefSeq" id="WP_276091735.1">
    <property type="nucleotide sequence ID" value="NZ_JARJBC010000001.1"/>
</dbReference>
<evidence type="ECO:0000313" key="1">
    <source>
        <dbReference type="EMBL" id="MDF3287858.1"/>
    </source>
</evidence>
<dbReference type="EMBL" id="JARJBC010000001">
    <property type="protein sequence ID" value="MDF3287858.1"/>
    <property type="molecule type" value="Genomic_DNA"/>
</dbReference>
<proteinExistence type="predicted"/>
<reference evidence="1 2" key="1">
    <citation type="submission" date="2023-03" db="EMBL/GenBank/DDBJ databases">
        <title>Draft genome sequence of Streptomyces sp. RB6PN23 isolated from peat swamp forest in Thailand.</title>
        <authorList>
            <person name="Klaysubun C."/>
            <person name="Duangmal K."/>
        </authorList>
    </citation>
    <scope>NUCLEOTIDE SEQUENCE [LARGE SCALE GENOMIC DNA]</scope>
    <source>
        <strain evidence="1 2">RB6PN23</strain>
    </source>
</reference>
<protein>
    <recommendedName>
        <fullName evidence="3">Class I SAM-dependent methyltransferase</fullName>
    </recommendedName>
</protein>
<evidence type="ECO:0000313" key="2">
    <source>
        <dbReference type="Proteomes" id="UP001216579"/>
    </source>
</evidence>
<accession>A0ABT5ZFU0</accession>
<dbReference type="Proteomes" id="UP001216579">
    <property type="component" value="Unassembled WGS sequence"/>
</dbReference>
<gene>
    <name evidence="1" type="ORF">P3G67_01130</name>
</gene>
<name>A0ABT5ZFU0_9ACTN</name>
<organism evidence="1 2">
    <name type="scientific">Streptomyces silvisoli</name>
    <dbReference type="NCBI Taxonomy" id="3034235"/>
    <lineage>
        <taxon>Bacteria</taxon>
        <taxon>Bacillati</taxon>
        <taxon>Actinomycetota</taxon>
        <taxon>Actinomycetes</taxon>
        <taxon>Kitasatosporales</taxon>
        <taxon>Streptomycetaceae</taxon>
        <taxon>Streptomyces</taxon>
    </lineage>
</organism>
<evidence type="ECO:0008006" key="3">
    <source>
        <dbReference type="Google" id="ProtNLM"/>
    </source>
</evidence>